<reference evidence="1 2" key="1">
    <citation type="submission" date="2015-04" db="EMBL/GenBank/DDBJ databases">
        <authorList>
            <person name="Syromyatnikov M.Y."/>
            <person name="Popov V.N."/>
        </authorList>
    </citation>
    <scope>NUCLEOTIDE SEQUENCE [LARGE SCALE GENOMIC DNA]</scope>
</reference>
<name>A0A1J1ITN2_9DIPT</name>
<proteinExistence type="predicted"/>
<dbReference type="AlphaFoldDB" id="A0A1J1ITN2"/>
<protein>
    <submittedName>
        <fullName evidence="1">CLUMA_CG016709, isoform A</fullName>
    </submittedName>
</protein>
<accession>A0A1J1ITN2</accession>
<evidence type="ECO:0000313" key="2">
    <source>
        <dbReference type="Proteomes" id="UP000183832"/>
    </source>
</evidence>
<dbReference type="EMBL" id="CVRI01000059">
    <property type="protein sequence ID" value="CRL03567.1"/>
    <property type="molecule type" value="Genomic_DNA"/>
</dbReference>
<evidence type="ECO:0000313" key="1">
    <source>
        <dbReference type="EMBL" id="CRL03567.1"/>
    </source>
</evidence>
<gene>
    <name evidence="1" type="ORF">CLUMA_CG016709</name>
</gene>
<organism evidence="1 2">
    <name type="scientific">Clunio marinus</name>
    <dbReference type="NCBI Taxonomy" id="568069"/>
    <lineage>
        <taxon>Eukaryota</taxon>
        <taxon>Metazoa</taxon>
        <taxon>Ecdysozoa</taxon>
        <taxon>Arthropoda</taxon>
        <taxon>Hexapoda</taxon>
        <taxon>Insecta</taxon>
        <taxon>Pterygota</taxon>
        <taxon>Neoptera</taxon>
        <taxon>Endopterygota</taxon>
        <taxon>Diptera</taxon>
        <taxon>Nematocera</taxon>
        <taxon>Chironomoidea</taxon>
        <taxon>Chironomidae</taxon>
        <taxon>Clunio</taxon>
    </lineage>
</organism>
<dbReference type="Proteomes" id="UP000183832">
    <property type="component" value="Unassembled WGS sequence"/>
</dbReference>
<sequence length="73" mass="9027">MFLFFFKLRNKNKLTLRLKFMQIQHKLFLIVCYEKCFCKSSDRGFFHVPELEMWFGNENMIADEFIRHKASKR</sequence>
<keyword evidence="2" id="KW-1185">Reference proteome</keyword>